<dbReference type="Gene3D" id="3.30.1060.10">
    <property type="entry name" value="Peptide methionine sulphoxide reductase MsrA"/>
    <property type="match status" value="1"/>
</dbReference>
<evidence type="ECO:0000256" key="2">
    <source>
        <dbReference type="ARBA" id="ARBA00012502"/>
    </source>
</evidence>
<dbReference type="SUPFAM" id="SSF55068">
    <property type="entry name" value="Peptide methionine sulfoxide reductase"/>
    <property type="match status" value="1"/>
</dbReference>
<keyword evidence="3" id="KW-0560">Oxidoreductase</keyword>
<dbReference type="Proteomes" id="UP001370490">
    <property type="component" value="Unassembled WGS sequence"/>
</dbReference>
<organism evidence="7 8">
    <name type="scientific">Dillenia turbinata</name>
    <dbReference type="NCBI Taxonomy" id="194707"/>
    <lineage>
        <taxon>Eukaryota</taxon>
        <taxon>Viridiplantae</taxon>
        <taxon>Streptophyta</taxon>
        <taxon>Embryophyta</taxon>
        <taxon>Tracheophyta</taxon>
        <taxon>Spermatophyta</taxon>
        <taxon>Magnoliopsida</taxon>
        <taxon>eudicotyledons</taxon>
        <taxon>Gunneridae</taxon>
        <taxon>Pentapetalae</taxon>
        <taxon>Dilleniales</taxon>
        <taxon>Dilleniaceae</taxon>
        <taxon>Dillenia</taxon>
    </lineage>
</organism>
<evidence type="ECO:0000256" key="3">
    <source>
        <dbReference type="ARBA" id="ARBA00023002"/>
    </source>
</evidence>
<evidence type="ECO:0000256" key="1">
    <source>
        <dbReference type="ARBA" id="ARBA00005591"/>
    </source>
</evidence>
<dbReference type="InterPro" id="IPR036509">
    <property type="entry name" value="Met_Sox_Rdtase_MsrA_sf"/>
</dbReference>
<dbReference type="EC" id="1.8.4.11" evidence="2"/>
<evidence type="ECO:0000313" key="7">
    <source>
        <dbReference type="EMBL" id="KAK6927921.1"/>
    </source>
</evidence>
<protein>
    <recommendedName>
        <fullName evidence="2">peptide-methionine (S)-S-oxide reductase</fullName>
        <ecNumber evidence="2">1.8.4.11</ecNumber>
    </recommendedName>
    <alternativeName>
        <fullName evidence="5">Peptide-methionine (S)-S-oxide reductase</fullName>
    </alternativeName>
    <alternativeName>
        <fullName evidence="4">Protein-methionine-S-oxide reductase</fullName>
    </alternativeName>
</protein>
<dbReference type="NCBIfam" id="TIGR00401">
    <property type="entry name" value="msrA"/>
    <property type="match status" value="1"/>
</dbReference>
<gene>
    <name evidence="7" type="ORF">RJ641_006512</name>
</gene>
<comment type="caution">
    <text evidence="7">The sequence shown here is derived from an EMBL/GenBank/DDBJ whole genome shotgun (WGS) entry which is preliminary data.</text>
</comment>
<dbReference type="Pfam" id="PF01625">
    <property type="entry name" value="PMSR"/>
    <property type="match status" value="1"/>
</dbReference>
<accession>A0AAN8VDC3</accession>
<reference evidence="7 8" key="1">
    <citation type="submission" date="2023-12" db="EMBL/GenBank/DDBJ databases">
        <title>A high-quality genome assembly for Dillenia turbinata (Dilleniales).</title>
        <authorList>
            <person name="Chanderbali A."/>
        </authorList>
    </citation>
    <scope>NUCLEOTIDE SEQUENCE [LARGE SCALE GENOMIC DNA]</scope>
    <source>
        <strain evidence="7">LSX21</strain>
        <tissue evidence="7">Leaf</tissue>
    </source>
</reference>
<dbReference type="GO" id="GO:0005737">
    <property type="term" value="C:cytoplasm"/>
    <property type="evidence" value="ECO:0007669"/>
    <property type="project" value="TreeGrafter"/>
</dbReference>
<dbReference type="PANTHER" id="PTHR42799:SF26">
    <property type="entry name" value="PEPTIDE-METHIONINE (S)-S-OXIDE REDUCTASE"/>
    <property type="match status" value="1"/>
</dbReference>
<evidence type="ECO:0000313" key="8">
    <source>
        <dbReference type="Proteomes" id="UP001370490"/>
    </source>
</evidence>
<dbReference type="AlphaFoldDB" id="A0AAN8VDC3"/>
<dbReference type="GO" id="GO:0008113">
    <property type="term" value="F:peptide-methionine (S)-S-oxide reductase activity"/>
    <property type="evidence" value="ECO:0007669"/>
    <property type="project" value="UniProtKB-EC"/>
</dbReference>
<comment type="similarity">
    <text evidence="1">Belongs to the MsrA Met sulfoxide reductase family.</text>
</comment>
<evidence type="ECO:0000256" key="4">
    <source>
        <dbReference type="ARBA" id="ARBA00030273"/>
    </source>
</evidence>
<sequence>MYIRLPQYDSVDYDDTFASSNDSVPSEFLSEAVFAGDCFWGLEAALGLLDGVVKTVTGYFGGTFPKPNHKEVCEGTTCHTEAVKVYFDKRKVSYKSLCDTFWDTHDPTNKEYLNFGISTHYRSVIYYGSEEERKEAMESKIRRQMKLNKRIVTKIIRVDGDFYVAENCHQKYYLQKKWRICESLGLRSSEQLVESNISCKLNGILAMEGLELVHRLTKFVETQELPKQTKLACKEIIHSISKDQRESKESTFWEDHMLNGHPNGAGI</sequence>
<evidence type="ECO:0000259" key="6">
    <source>
        <dbReference type="Pfam" id="PF01625"/>
    </source>
</evidence>
<dbReference type="EMBL" id="JBAMMX010000014">
    <property type="protein sequence ID" value="KAK6927921.1"/>
    <property type="molecule type" value="Genomic_DNA"/>
</dbReference>
<dbReference type="InterPro" id="IPR050162">
    <property type="entry name" value="MsrA_MetSO_reductase"/>
</dbReference>
<dbReference type="HAMAP" id="MF_01401">
    <property type="entry name" value="MsrA"/>
    <property type="match status" value="1"/>
</dbReference>
<feature type="domain" description="Peptide methionine sulphoxide reductase MsrA" evidence="6">
    <location>
        <begin position="31"/>
        <end position="181"/>
    </location>
</feature>
<keyword evidence="8" id="KW-1185">Reference proteome</keyword>
<dbReference type="PANTHER" id="PTHR42799">
    <property type="entry name" value="MITOCHONDRIAL PEPTIDE METHIONINE SULFOXIDE REDUCTASE"/>
    <property type="match status" value="1"/>
</dbReference>
<dbReference type="GO" id="GO:0034599">
    <property type="term" value="P:cellular response to oxidative stress"/>
    <property type="evidence" value="ECO:0007669"/>
    <property type="project" value="TreeGrafter"/>
</dbReference>
<name>A0AAN8VDC3_9MAGN</name>
<proteinExistence type="inferred from homology"/>
<evidence type="ECO:0000256" key="5">
    <source>
        <dbReference type="ARBA" id="ARBA00030643"/>
    </source>
</evidence>
<dbReference type="InterPro" id="IPR002569">
    <property type="entry name" value="Met_Sox_Rdtase_MsrA_dom"/>
</dbReference>